<keyword evidence="4 6" id="KW-1133">Transmembrane helix</keyword>
<dbReference type="PANTHER" id="PTHR33529">
    <property type="entry name" value="SLR0882 PROTEIN-RELATED"/>
    <property type="match status" value="1"/>
</dbReference>
<reference evidence="7 8" key="1">
    <citation type="submission" date="2022-07" db="EMBL/GenBank/DDBJ databases">
        <authorList>
            <person name="Xamxidin M."/>
            <person name="Wu M."/>
        </authorList>
    </citation>
    <scope>NUCLEOTIDE SEQUENCE [LARGE SCALE GENOMIC DNA]</scope>
    <source>
        <strain evidence="7 8">NBRC 111650</strain>
    </source>
</reference>
<keyword evidence="8" id="KW-1185">Reference proteome</keyword>
<feature type="transmembrane region" description="Helical" evidence="6">
    <location>
        <begin position="312"/>
        <end position="333"/>
    </location>
</feature>
<gene>
    <name evidence="7" type="primary">lptG</name>
    <name evidence="7" type="ORF">NQT62_10825</name>
</gene>
<sequence length="415" mass="46629">MNLNQMADQSFKVPKSILRYFRRELYKSISFVMVAFVGLFAFFDLIAEVDRLSQPGTSWLYYTVAIFLGLPARVYEIAPIAALIGSIYALVQLAASSELTAMRAAGMSTLMMLKLIIRIASGVVLLTVLFGEGVAPAAERAAVPMRAKALGFEVDRDFRSGYWLRDTDQSPETGTRVRFVNFGGFDRDGDLKQVEYYEMDAENRIRQWVRAASASYNNDTRDWTLSGVRIQRYFDTAVPNDRAAKAGLTIQASSVQTLDTLRWKSNLAPELLTGLFVRPDRMSAWQLYNYSRFLKSNQQATDNIDLAFAKKVMYPFAILIMMMISLPFAYLHFRSGGVSVKVFVGIMIGVGFHLVNNLFSHLSMVASLPPFLSASMPTVIGFVLGMGSLWWVSQPAPWRLVERLFNKRPANVSTR</sequence>
<evidence type="ECO:0000256" key="5">
    <source>
        <dbReference type="ARBA" id="ARBA00023136"/>
    </source>
</evidence>
<dbReference type="Pfam" id="PF03739">
    <property type="entry name" value="LptF_LptG"/>
    <property type="match status" value="1"/>
</dbReference>
<feature type="transmembrane region" description="Helical" evidence="6">
    <location>
        <begin position="371"/>
        <end position="392"/>
    </location>
</feature>
<evidence type="ECO:0000313" key="7">
    <source>
        <dbReference type="EMBL" id="MCQ8896924.1"/>
    </source>
</evidence>
<protein>
    <submittedName>
        <fullName evidence="7">LPS export ABC transporter permease LptG</fullName>
    </submittedName>
</protein>
<feature type="transmembrane region" description="Helical" evidence="6">
    <location>
        <begin position="77"/>
        <end position="95"/>
    </location>
</feature>
<organism evidence="7 8">
    <name type="scientific">Limnobacter humi</name>
    <dbReference type="NCBI Taxonomy" id="1778671"/>
    <lineage>
        <taxon>Bacteria</taxon>
        <taxon>Pseudomonadati</taxon>
        <taxon>Pseudomonadota</taxon>
        <taxon>Betaproteobacteria</taxon>
        <taxon>Burkholderiales</taxon>
        <taxon>Burkholderiaceae</taxon>
        <taxon>Limnobacter</taxon>
    </lineage>
</organism>
<proteinExistence type="predicted"/>
<evidence type="ECO:0000256" key="4">
    <source>
        <dbReference type="ARBA" id="ARBA00022989"/>
    </source>
</evidence>
<keyword evidence="5 6" id="KW-0472">Membrane</keyword>
<evidence type="ECO:0000256" key="6">
    <source>
        <dbReference type="SAM" id="Phobius"/>
    </source>
</evidence>
<dbReference type="InterPro" id="IPR005495">
    <property type="entry name" value="LptG/LptF_permease"/>
</dbReference>
<dbReference type="InterPro" id="IPR030923">
    <property type="entry name" value="LptG"/>
</dbReference>
<comment type="caution">
    <text evidence="7">The sequence shown here is derived from an EMBL/GenBank/DDBJ whole genome shotgun (WGS) entry which is preliminary data.</text>
</comment>
<feature type="transmembrane region" description="Helical" evidence="6">
    <location>
        <begin position="115"/>
        <end position="138"/>
    </location>
</feature>
<accession>A0ABT1WHN6</accession>
<dbReference type="PANTHER" id="PTHR33529:SF2">
    <property type="entry name" value="LIPOPOLYSACCHARIDE EXPORT SYSTEM PERMEASE PROTEIN LPTG"/>
    <property type="match status" value="1"/>
</dbReference>
<dbReference type="EMBL" id="JANIGO010000003">
    <property type="protein sequence ID" value="MCQ8896924.1"/>
    <property type="molecule type" value="Genomic_DNA"/>
</dbReference>
<feature type="transmembrane region" description="Helical" evidence="6">
    <location>
        <begin position="25"/>
        <end position="46"/>
    </location>
</feature>
<evidence type="ECO:0000313" key="8">
    <source>
        <dbReference type="Proteomes" id="UP001204142"/>
    </source>
</evidence>
<feature type="transmembrane region" description="Helical" evidence="6">
    <location>
        <begin position="339"/>
        <end position="359"/>
    </location>
</feature>
<evidence type="ECO:0000256" key="3">
    <source>
        <dbReference type="ARBA" id="ARBA00022692"/>
    </source>
</evidence>
<evidence type="ECO:0000256" key="2">
    <source>
        <dbReference type="ARBA" id="ARBA00022475"/>
    </source>
</evidence>
<evidence type="ECO:0000256" key="1">
    <source>
        <dbReference type="ARBA" id="ARBA00004651"/>
    </source>
</evidence>
<comment type="subcellular location">
    <subcellularLocation>
        <location evidence="1">Cell membrane</location>
        <topology evidence="1">Multi-pass membrane protein</topology>
    </subcellularLocation>
</comment>
<dbReference type="Proteomes" id="UP001204142">
    <property type="component" value="Unassembled WGS sequence"/>
</dbReference>
<keyword evidence="3 6" id="KW-0812">Transmembrane</keyword>
<keyword evidence="2" id="KW-1003">Cell membrane</keyword>
<dbReference type="NCBIfam" id="TIGR04408">
    <property type="entry name" value="LptG_lptG"/>
    <property type="match status" value="1"/>
</dbReference>
<name>A0ABT1WHN6_9BURK</name>
<dbReference type="RefSeq" id="WP_256764715.1">
    <property type="nucleotide sequence ID" value="NZ_JANIGO010000003.1"/>
</dbReference>